<evidence type="ECO:0000313" key="4">
    <source>
        <dbReference type="Proteomes" id="UP000809431"/>
    </source>
</evidence>
<evidence type="ECO:0000313" key="3">
    <source>
        <dbReference type="EMBL" id="MBM3115800.1"/>
    </source>
</evidence>
<dbReference type="Proteomes" id="UP000809431">
    <property type="component" value="Unassembled WGS sequence"/>
</dbReference>
<dbReference type="SUPFAM" id="SSF52096">
    <property type="entry name" value="ClpP/crotonase"/>
    <property type="match status" value="1"/>
</dbReference>
<evidence type="ECO:0000256" key="2">
    <source>
        <dbReference type="RuleBase" id="RU003707"/>
    </source>
</evidence>
<dbReference type="PANTHER" id="PTHR11941:SF54">
    <property type="entry name" value="ENOYL-COA HYDRATASE, MITOCHONDRIAL"/>
    <property type="match status" value="1"/>
</dbReference>
<dbReference type="Pfam" id="PF00378">
    <property type="entry name" value="ECH_1"/>
    <property type="match status" value="1"/>
</dbReference>
<reference evidence="3 4" key="1">
    <citation type="submission" date="2021-01" db="EMBL/GenBank/DDBJ databases">
        <title>Draft Genome Sequence and Polyhydroxyalkanoate Biosynthetic Potential of Jeongeupia naejangsanensis Type Strain DSM 24253.</title>
        <authorList>
            <person name="Turrini P."/>
            <person name="Artuso I."/>
            <person name="Lugli G.A."/>
            <person name="Frangipani E."/>
            <person name="Ventura M."/>
            <person name="Visca P."/>
        </authorList>
    </citation>
    <scope>NUCLEOTIDE SEQUENCE [LARGE SCALE GENOMIC DNA]</scope>
    <source>
        <strain evidence="3 4">DSM 24253</strain>
    </source>
</reference>
<dbReference type="InterPro" id="IPR018376">
    <property type="entry name" value="Enoyl-CoA_hyd/isom_CS"/>
</dbReference>
<gene>
    <name evidence="3" type="ORF">JMJ54_08155</name>
</gene>
<accession>A0ABS2BJK9</accession>
<name>A0ABS2BJK9_9NEIS</name>
<dbReference type="RefSeq" id="WP_203537667.1">
    <property type="nucleotide sequence ID" value="NZ_JAESND010000003.1"/>
</dbReference>
<proteinExistence type="inferred from homology"/>
<organism evidence="3 4">
    <name type="scientific">Jeongeupia naejangsanensis</name>
    <dbReference type="NCBI Taxonomy" id="613195"/>
    <lineage>
        <taxon>Bacteria</taxon>
        <taxon>Pseudomonadati</taxon>
        <taxon>Pseudomonadota</taxon>
        <taxon>Betaproteobacteria</taxon>
        <taxon>Neisseriales</taxon>
        <taxon>Chitinibacteraceae</taxon>
        <taxon>Jeongeupia</taxon>
    </lineage>
</organism>
<dbReference type="CDD" id="cd06558">
    <property type="entry name" value="crotonase-like"/>
    <property type="match status" value="1"/>
</dbReference>
<comment type="similarity">
    <text evidence="1 2">Belongs to the enoyl-CoA hydratase/isomerase family.</text>
</comment>
<dbReference type="PROSITE" id="PS00166">
    <property type="entry name" value="ENOYL_COA_HYDRATASE"/>
    <property type="match status" value="1"/>
</dbReference>
<evidence type="ECO:0000256" key="1">
    <source>
        <dbReference type="ARBA" id="ARBA00005254"/>
    </source>
</evidence>
<dbReference type="EMBL" id="JAESND010000003">
    <property type="protein sequence ID" value="MBM3115800.1"/>
    <property type="molecule type" value="Genomic_DNA"/>
</dbReference>
<comment type="caution">
    <text evidence="3">The sequence shown here is derived from an EMBL/GenBank/DDBJ whole genome shotgun (WGS) entry which is preliminary data.</text>
</comment>
<keyword evidence="4" id="KW-1185">Reference proteome</keyword>
<sequence>MLQLIDHPDAIREIRLARAPVNALDPALIRAIRLAVETAPAEGVAGLVLSGAPGMFSAGLDVPALLALDRDALMPVWADFFGIFAAIACSPIPVVAAITGHSPAGGAVMAIHCDYRVMAAGDFRIGLNEVQVGLVVPECLQLALRRLTGPRHAEQLVVAGAMIPATRAFEVGMVDELADTDAVVPQALAWLRQRLALPRQAMLATRAITRADLHAAYADPAAMPLADVQARWWSDETQATMRALVARLKQR</sequence>
<dbReference type="Gene3D" id="3.90.226.10">
    <property type="entry name" value="2-enoyl-CoA Hydratase, Chain A, domain 1"/>
    <property type="match status" value="1"/>
</dbReference>
<dbReference type="InterPro" id="IPR029045">
    <property type="entry name" value="ClpP/crotonase-like_dom_sf"/>
</dbReference>
<dbReference type="InterPro" id="IPR001753">
    <property type="entry name" value="Enoyl-CoA_hydra/iso"/>
</dbReference>
<protein>
    <submittedName>
        <fullName evidence="3">Enoyl-CoA hydratase/isomerase family protein</fullName>
    </submittedName>
</protein>
<dbReference type="PANTHER" id="PTHR11941">
    <property type="entry name" value="ENOYL-COA HYDRATASE-RELATED"/>
    <property type="match status" value="1"/>
</dbReference>